<keyword evidence="1" id="KW-0645">Protease</keyword>
<organism evidence="1 2">
    <name type="scientific">Carboxydichorda subterranea</name>
    <dbReference type="NCBI Taxonomy" id="3109565"/>
    <lineage>
        <taxon>Bacteria</taxon>
        <taxon>Bacillati</taxon>
        <taxon>Bacillota</taxon>
        <taxon>Limnochordia</taxon>
        <taxon>Limnochordales</taxon>
        <taxon>Geochordaceae</taxon>
        <taxon>Carboxydichorda</taxon>
    </lineage>
</organism>
<dbReference type="SUPFAM" id="SSF53163">
    <property type="entry name" value="HybD-like"/>
    <property type="match status" value="1"/>
</dbReference>
<evidence type="ECO:0000313" key="1">
    <source>
        <dbReference type="EMBL" id="WRP17107.1"/>
    </source>
</evidence>
<dbReference type="GO" id="GO:0006508">
    <property type="term" value="P:proteolysis"/>
    <property type="evidence" value="ECO:0007669"/>
    <property type="project" value="UniProtKB-KW"/>
</dbReference>
<accession>A0ABZ1BYD8</accession>
<dbReference type="Proteomes" id="UP001332192">
    <property type="component" value="Chromosome"/>
</dbReference>
<gene>
    <name evidence="1" type="primary">yyaC</name>
    <name evidence="1" type="ORF">U7230_13615</name>
</gene>
<protein>
    <submittedName>
        <fullName evidence="1">Spore protease YyaC</fullName>
    </submittedName>
</protein>
<reference evidence="1 2" key="1">
    <citation type="journal article" date="2024" name="Front. Microbiol.">
        <title>Novel thermophilic genera Geochorda gen. nov. and Carboxydochorda gen. nov. from the deep terrestrial subsurface reveal the ecophysiological diversity in the class Limnochordia.</title>
        <authorList>
            <person name="Karnachuk O.V."/>
            <person name="Lukina A.P."/>
            <person name="Avakyan M.R."/>
            <person name="Kadnikov V.V."/>
            <person name="Begmatov S."/>
            <person name="Beletsky A.V."/>
            <person name="Vlasova K.G."/>
            <person name="Novikov A.A."/>
            <person name="Shcherbakova V.A."/>
            <person name="Mardanov A.V."/>
            <person name="Ravin N.V."/>
        </authorList>
    </citation>
    <scope>NUCLEOTIDE SEQUENCE [LARGE SCALE GENOMIC DNA]</scope>
    <source>
        <strain evidence="1 2">L945</strain>
    </source>
</reference>
<evidence type="ECO:0000313" key="2">
    <source>
        <dbReference type="Proteomes" id="UP001332192"/>
    </source>
</evidence>
<dbReference type="NCBIfam" id="TIGR02841">
    <property type="entry name" value="spore_YyaC"/>
    <property type="match status" value="1"/>
</dbReference>
<proteinExistence type="predicted"/>
<keyword evidence="2" id="KW-1185">Reference proteome</keyword>
<dbReference type="GO" id="GO:0008233">
    <property type="term" value="F:peptidase activity"/>
    <property type="evidence" value="ECO:0007669"/>
    <property type="project" value="UniProtKB-KW"/>
</dbReference>
<dbReference type="RefSeq" id="WP_324716379.1">
    <property type="nucleotide sequence ID" value="NZ_CP141615.1"/>
</dbReference>
<dbReference type="InterPro" id="IPR023430">
    <property type="entry name" value="Pept_HybD-like_dom_sf"/>
</dbReference>
<sequence>MKPRTWHPNGPVVRDDGEPDVVLRVRYQQPEACGLLARLLLEVVGASPEAWDDAAVVCIGTDRSTGDSLGPLVGSHLARLVPRLRVYGTLEEPVHATNLGDTLVRLAARPPSFTLAVDACLGRAENVGSLTLRMGPLRPGTGVRKTLPEVGNAHIVGVVNVGGFMEYLVLQNTRLGVVWQMAQVIAGGIAQAAATAWSRQSAAAPELGPPCTLPR</sequence>
<dbReference type="EMBL" id="CP141615">
    <property type="protein sequence ID" value="WRP17107.1"/>
    <property type="molecule type" value="Genomic_DNA"/>
</dbReference>
<keyword evidence="1" id="KW-0378">Hydrolase</keyword>
<name>A0ABZ1BYD8_9FIRM</name>
<dbReference type="Pfam" id="PF06866">
    <property type="entry name" value="DUF1256"/>
    <property type="match status" value="1"/>
</dbReference>
<dbReference type="InterPro" id="IPR009665">
    <property type="entry name" value="YyaC"/>
</dbReference>